<feature type="active site" description="Proton donor" evidence="10">
    <location>
        <position position="57"/>
    </location>
</feature>
<evidence type="ECO:0000256" key="10">
    <source>
        <dbReference type="PIRSR" id="PIRSR606262-1"/>
    </source>
</evidence>
<evidence type="ECO:0000256" key="7">
    <source>
        <dbReference type="ARBA" id="ARBA00022833"/>
    </source>
</evidence>
<comment type="function">
    <text evidence="2 13">This enzyme scavenges exogenous and endogenous cytidine and 2'-deoxycytidine for UMP synthesis.</text>
</comment>
<reference evidence="17" key="1">
    <citation type="submission" date="2017-02" db="UniProtKB">
        <authorList>
            <consortium name="WormBaseParasite"/>
        </authorList>
    </citation>
    <scope>IDENTIFICATION</scope>
</reference>
<comment type="cofactor">
    <cofactor evidence="1 12 13">
        <name>Zn(2+)</name>
        <dbReference type="ChEBI" id="CHEBI:29105"/>
    </cofactor>
</comment>
<evidence type="ECO:0000313" key="17">
    <source>
        <dbReference type="WBParaSite" id="TCLT_0000152901-mRNA-1"/>
    </source>
</evidence>
<dbReference type="InterPro" id="IPR006262">
    <property type="entry name" value="Cyt_deam_tetra"/>
</dbReference>
<dbReference type="OrthoDB" id="414540at2759"/>
<dbReference type="GO" id="GO:0042802">
    <property type="term" value="F:identical protein binding"/>
    <property type="evidence" value="ECO:0007669"/>
    <property type="project" value="UniProtKB-ARBA"/>
</dbReference>
<dbReference type="GO" id="GO:0004126">
    <property type="term" value="F:cytidine deaminase activity"/>
    <property type="evidence" value="ECO:0007669"/>
    <property type="project" value="UniProtKB-UniRule"/>
</dbReference>
<dbReference type="InterPro" id="IPR016193">
    <property type="entry name" value="Cytidine_deaminase-like"/>
</dbReference>
<evidence type="ECO:0000256" key="12">
    <source>
        <dbReference type="PIRSR" id="PIRSR606262-3"/>
    </source>
</evidence>
<evidence type="ECO:0000313" key="15">
    <source>
        <dbReference type="EMBL" id="VDM97020.1"/>
    </source>
</evidence>
<feature type="binding site" evidence="12">
    <location>
        <position position="91"/>
    </location>
    <ligand>
        <name>Zn(2+)</name>
        <dbReference type="ChEBI" id="CHEBI:29105"/>
        <note>catalytic</note>
    </ligand>
</feature>
<dbReference type="CDD" id="cd01283">
    <property type="entry name" value="cytidine_deaminase"/>
    <property type="match status" value="1"/>
</dbReference>
<name>A0A0N5CMY8_THECL</name>
<evidence type="ECO:0000256" key="5">
    <source>
        <dbReference type="ARBA" id="ARBA00022723"/>
    </source>
</evidence>
<dbReference type="AlphaFoldDB" id="A0A0N5CMY8"/>
<evidence type="ECO:0000256" key="1">
    <source>
        <dbReference type="ARBA" id="ARBA00001947"/>
    </source>
</evidence>
<keyword evidence="7 12" id="KW-0862">Zinc</keyword>
<evidence type="ECO:0000313" key="16">
    <source>
        <dbReference type="Proteomes" id="UP000276776"/>
    </source>
</evidence>
<evidence type="ECO:0000256" key="13">
    <source>
        <dbReference type="RuleBase" id="RU364006"/>
    </source>
</evidence>
<evidence type="ECO:0000256" key="11">
    <source>
        <dbReference type="PIRSR" id="PIRSR606262-2"/>
    </source>
</evidence>
<dbReference type="GO" id="GO:0055086">
    <property type="term" value="P:nucleobase-containing small molecule metabolic process"/>
    <property type="evidence" value="ECO:0007669"/>
    <property type="project" value="UniProtKB-ARBA"/>
</dbReference>
<evidence type="ECO:0000256" key="4">
    <source>
        <dbReference type="ARBA" id="ARBA00012783"/>
    </source>
</evidence>
<feature type="binding site" evidence="12">
    <location>
        <position position="88"/>
    </location>
    <ligand>
        <name>Zn(2+)</name>
        <dbReference type="ChEBI" id="CHEBI:29105"/>
        <note>catalytic</note>
    </ligand>
</feature>
<feature type="binding site" evidence="12">
    <location>
        <position position="55"/>
    </location>
    <ligand>
        <name>Zn(2+)</name>
        <dbReference type="ChEBI" id="CHEBI:29105"/>
        <note>catalytic</note>
    </ligand>
</feature>
<protein>
    <recommendedName>
        <fullName evidence="4 13">Cytidine deaminase</fullName>
        <ecNumber evidence="4 13">3.5.4.5</ecNumber>
    </recommendedName>
    <alternativeName>
        <fullName evidence="8 13">Cytidine aminohydrolase</fullName>
    </alternativeName>
</protein>
<proteinExistence type="inferred from homology"/>
<dbReference type="FunFam" id="3.40.140.10:FF:000008">
    <property type="entry name" value="Cytidine deaminase"/>
    <property type="match status" value="1"/>
</dbReference>
<dbReference type="GO" id="GO:0008270">
    <property type="term" value="F:zinc ion binding"/>
    <property type="evidence" value="ECO:0007669"/>
    <property type="project" value="UniProtKB-UniRule"/>
</dbReference>
<dbReference type="PANTHER" id="PTHR11644">
    <property type="entry name" value="CYTIDINE DEAMINASE"/>
    <property type="match status" value="1"/>
</dbReference>
<comment type="similarity">
    <text evidence="3 13">Belongs to the cytidine and deoxycytidylate deaminase family.</text>
</comment>
<dbReference type="PANTHER" id="PTHR11644:SF2">
    <property type="entry name" value="CYTIDINE DEAMINASE"/>
    <property type="match status" value="1"/>
</dbReference>
<evidence type="ECO:0000256" key="2">
    <source>
        <dbReference type="ARBA" id="ARBA00003949"/>
    </source>
</evidence>
<keyword evidence="16" id="KW-1185">Reference proteome</keyword>
<keyword evidence="6 13" id="KW-0378">Hydrolase</keyword>
<dbReference type="InterPro" id="IPR016192">
    <property type="entry name" value="APOBEC/CMP_deaminase_Zn-bd"/>
</dbReference>
<feature type="domain" description="CMP/dCMP-type deaminase" evidence="14">
    <location>
        <begin position="3"/>
        <end position="124"/>
    </location>
</feature>
<dbReference type="PROSITE" id="PS51747">
    <property type="entry name" value="CYT_DCMP_DEAMINASES_2"/>
    <property type="match status" value="1"/>
</dbReference>
<dbReference type="SUPFAM" id="SSF53927">
    <property type="entry name" value="Cytidine deaminase-like"/>
    <property type="match status" value="1"/>
</dbReference>
<dbReference type="InterPro" id="IPR002125">
    <property type="entry name" value="CMP_dCMP_dom"/>
</dbReference>
<dbReference type="OMA" id="LTHFTCV"/>
<accession>A0A0N5CMY8</accession>
<dbReference type="EC" id="3.5.4.5" evidence="4 13"/>
<evidence type="ECO:0000256" key="9">
    <source>
        <dbReference type="ARBA" id="ARBA00049558"/>
    </source>
</evidence>
<dbReference type="GO" id="GO:0072527">
    <property type="term" value="P:pyrimidine-containing compound metabolic process"/>
    <property type="evidence" value="ECO:0007669"/>
    <property type="project" value="UniProtKB-ARBA"/>
</dbReference>
<evidence type="ECO:0000256" key="6">
    <source>
        <dbReference type="ARBA" id="ARBA00022801"/>
    </source>
</evidence>
<evidence type="ECO:0000256" key="8">
    <source>
        <dbReference type="ARBA" id="ARBA00032005"/>
    </source>
</evidence>
<gene>
    <name evidence="15" type="ORF">TCLT_LOCUS1530</name>
</gene>
<evidence type="ECO:0000256" key="3">
    <source>
        <dbReference type="ARBA" id="ARBA00006576"/>
    </source>
</evidence>
<organism evidence="17">
    <name type="scientific">Thelazia callipaeda</name>
    <name type="common">Oriental eyeworm</name>
    <name type="synonym">Parasitic nematode</name>
    <dbReference type="NCBI Taxonomy" id="103827"/>
    <lineage>
        <taxon>Eukaryota</taxon>
        <taxon>Metazoa</taxon>
        <taxon>Ecdysozoa</taxon>
        <taxon>Nematoda</taxon>
        <taxon>Chromadorea</taxon>
        <taxon>Rhabditida</taxon>
        <taxon>Spirurina</taxon>
        <taxon>Spiruromorpha</taxon>
        <taxon>Thelazioidea</taxon>
        <taxon>Thelaziidae</taxon>
        <taxon>Thelazia</taxon>
    </lineage>
</organism>
<dbReference type="Gene3D" id="3.40.140.10">
    <property type="entry name" value="Cytidine Deaminase, domain 2"/>
    <property type="match status" value="1"/>
</dbReference>
<feature type="binding site" evidence="11">
    <location>
        <begin position="44"/>
        <end position="50"/>
    </location>
    <ligand>
        <name>substrate</name>
    </ligand>
</feature>
<sequence length="135" mass="14675">MGDDFEGLIQAARDAMSQAYCPYSNFNVGAALLTADDKVITGVNVENASYSAAICAERCALARAVAQGHRKFEAIAVCAAPAEPTPPCGICRQFLIEFGDMKVKIILKYYLKCVKISKKIFLDAILLAYEFAKIL</sequence>
<dbReference type="STRING" id="103827.A0A0N5CMY8"/>
<dbReference type="WBParaSite" id="TCLT_0000152901-mRNA-1">
    <property type="protein sequence ID" value="TCLT_0000152901-mRNA-1"/>
    <property type="gene ID" value="TCLT_0000152901"/>
</dbReference>
<evidence type="ECO:0000259" key="14">
    <source>
        <dbReference type="PROSITE" id="PS51747"/>
    </source>
</evidence>
<dbReference type="GO" id="GO:0005829">
    <property type="term" value="C:cytosol"/>
    <property type="evidence" value="ECO:0007669"/>
    <property type="project" value="TreeGrafter"/>
</dbReference>
<dbReference type="NCBIfam" id="NF004064">
    <property type="entry name" value="PRK05578.1"/>
    <property type="match status" value="1"/>
</dbReference>
<dbReference type="NCBIfam" id="TIGR01354">
    <property type="entry name" value="cyt_deam_tetra"/>
    <property type="match status" value="1"/>
</dbReference>
<comment type="catalytic activity">
    <reaction evidence="9 13">
        <text>cytidine + H2O + H(+) = uridine + NH4(+)</text>
        <dbReference type="Rhea" id="RHEA:16069"/>
        <dbReference type="ChEBI" id="CHEBI:15377"/>
        <dbReference type="ChEBI" id="CHEBI:15378"/>
        <dbReference type="ChEBI" id="CHEBI:16704"/>
        <dbReference type="ChEBI" id="CHEBI:17562"/>
        <dbReference type="ChEBI" id="CHEBI:28938"/>
        <dbReference type="EC" id="3.5.4.5"/>
    </reaction>
</comment>
<dbReference type="EMBL" id="UYYF01000203">
    <property type="protein sequence ID" value="VDM97020.1"/>
    <property type="molecule type" value="Genomic_DNA"/>
</dbReference>
<dbReference type="PROSITE" id="PS00903">
    <property type="entry name" value="CYT_DCMP_DEAMINASES_1"/>
    <property type="match status" value="1"/>
</dbReference>
<reference evidence="15 16" key="2">
    <citation type="submission" date="2018-11" db="EMBL/GenBank/DDBJ databases">
        <authorList>
            <consortium name="Pathogen Informatics"/>
        </authorList>
    </citation>
    <scope>NUCLEOTIDE SEQUENCE [LARGE SCALE GENOMIC DNA]</scope>
</reference>
<keyword evidence="5 12" id="KW-0479">Metal-binding</keyword>
<comment type="catalytic activity">
    <reaction evidence="13">
        <text>2'-deoxycytidine + H2O + H(+) = 2'-deoxyuridine + NH4(+)</text>
        <dbReference type="Rhea" id="RHEA:13433"/>
        <dbReference type="ChEBI" id="CHEBI:15377"/>
        <dbReference type="ChEBI" id="CHEBI:15378"/>
        <dbReference type="ChEBI" id="CHEBI:15698"/>
        <dbReference type="ChEBI" id="CHEBI:16450"/>
        <dbReference type="ChEBI" id="CHEBI:28938"/>
        <dbReference type="EC" id="3.5.4.5"/>
    </reaction>
</comment>
<dbReference type="InterPro" id="IPR050202">
    <property type="entry name" value="Cyt/Deoxycyt_deaminase"/>
</dbReference>
<dbReference type="Pfam" id="PF00383">
    <property type="entry name" value="dCMP_cyt_deam_1"/>
    <property type="match status" value="1"/>
</dbReference>
<dbReference type="Proteomes" id="UP000276776">
    <property type="component" value="Unassembled WGS sequence"/>
</dbReference>